<comment type="caution">
    <text evidence="2">The sequence shown here is derived from an EMBL/GenBank/DDBJ whole genome shotgun (WGS) entry which is preliminary data.</text>
</comment>
<evidence type="ECO:0000313" key="2">
    <source>
        <dbReference type="EMBL" id="TWU00959.1"/>
    </source>
</evidence>
<gene>
    <name evidence="2" type="ORF">Pla52n_43290</name>
</gene>
<feature type="region of interest" description="Disordered" evidence="1">
    <location>
        <begin position="1"/>
        <end position="27"/>
    </location>
</feature>
<dbReference type="RefSeq" id="WP_146521488.1">
    <property type="nucleotide sequence ID" value="NZ_CP151726.1"/>
</dbReference>
<evidence type="ECO:0000256" key="1">
    <source>
        <dbReference type="SAM" id="MobiDB-lite"/>
    </source>
</evidence>
<proteinExistence type="predicted"/>
<organism evidence="2 3">
    <name type="scientific">Stieleria varia</name>
    <dbReference type="NCBI Taxonomy" id="2528005"/>
    <lineage>
        <taxon>Bacteria</taxon>
        <taxon>Pseudomonadati</taxon>
        <taxon>Planctomycetota</taxon>
        <taxon>Planctomycetia</taxon>
        <taxon>Pirellulales</taxon>
        <taxon>Pirellulaceae</taxon>
        <taxon>Stieleria</taxon>
    </lineage>
</organism>
<name>A0A5C6ANX2_9BACT</name>
<dbReference type="EMBL" id="SJPN01000005">
    <property type="protein sequence ID" value="TWU00959.1"/>
    <property type="molecule type" value="Genomic_DNA"/>
</dbReference>
<reference evidence="2 3" key="1">
    <citation type="submission" date="2019-02" db="EMBL/GenBank/DDBJ databases">
        <title>Deep-cultivation of Planctomycetes and their phenomic and genomic characterization uncovers novel biology.</title>
        <authorList>
            <person name="Wiegand S."/>
            <person name="Jogler M."/>
            <person name="Boedeker C."/>
            <person name="Pinto D."/>
            <person name="Vollmers J."/>
            <person name="Rivas-Marin E."/>
            <person name="Kohn T."/>
            <person name="Peeters S.H."/>
            <person name="Heuer A."/>
            <person name="Rast P."/>
            <person name="Oberbeckmann S."/>
            <person name="Bunk B."/>
            <person name="Jeske O."/>
            <person name="Meyerdierks A."/>
            <person name="Storesund J.E."/>
            <person name="Kallscheuer N."/>
            <person name="Luecker S."/>
            <person name="Lage O.M."/>
            <person name="Pohl T."/>
            <person name="Merkel B.J."/>
            <person name="Hornburger P."/>
            <person name="Mueller R.-W."/>
            <person name="Bruemmer F."/>
            <person name="Labrenz M."/>
            <person name="Spormann A.M."/>
            <person name="Op Den Camp H."/>
            <person name="Overmann J."/>
            <person name="Amann R."/>
            <person name="Jetten M.S.M."/>
            <person name="Mascher T."/>
            <person name="Medema M.H."/>
            <person name="Devos D.P."/>
            <person name="Kaster A.-K."/>
            <person name="Ovreas L."/>
            <person name="Rohde M."/>
            <person name="Galperin M.Y."/>
            <person name="Jogler C."/>
        </authorList>
    </citation>
    <scope>NUCLEOTIDE SEQUENCE [LARGE SCALE GENOMIC DNA]</scope>
    <source>
        <strain evidence="2 3">Pla52n</strain>
    </source>
</reference>
<dbReference type="Proteomes" id="UP000320176">
    <property type="component" value="Unassembled WGS sequence"/>
</dbReference>
<keyword evidence="3" id="KW-1185">Reference proteome</keyword>
<dbReference type="AlphaFoldDB" id="A0A5C6ANX2"/>
<accession>A0A5C6ANX2</accession>
<evidence type="ECO:0000313" key="3">
    <source>
        <dbReference type="Proteomes" id="UP000320176"/>
    </source>
</evidence>
<protein>
    <submittedName>
        <fullName evidence="2">Uncharacterized protein</fullName>
    </submittedName>
</protein>
<sequence length="62" mass="7175">MKKTQKATEPTICDPTPEQIRKRSQEVRSRWSKRVRASRRCLPAPVWMPPTIAVTEVVIDNT</sequence>